<sequence>MAWTSLNGDQQLNLHDFPRGWGRDPKKKGWANLAGALAARLDYLASGLLGNPPQRGNSG</sequence>
<keyword evidence="3" id="KW-1185">Reference proteome</keyword>
<evidence type="ECO:0000256" key="1">
    <source>
        <dbReference type="SAM" id="MobiDB-lite"/>
    </source>
</evidence>
<proteinExistence type="predicted"/>
<dbReference type="Proteomes" id="UP000188318">
    <property type="component" value="Unassembled WGS sequence"/>
</dbReference>
<feature type="compositionally biased region" description="Polar residues" evidence="1">
    <location>
        <begin position="1"/>
        <end position="13"/>
    </location>
</feature>
<protein>
    <submittedName>
        <fullName evidence="2">Uncharacterized protein</fullName>
    </submittedName>
</protein>
<evidence type="ECO:0000313" key="2">
    <source>
        <dbReference type="EMBL" id="OOF89859.1"/>
    </source>
</evidence>
<dbReference type="AlphaFoldDB" id="A0A1R3R5V6"/>
<accession>A0A1R3R5V6</accession>
<dbReference type="VEuPathDB" id="FungiDB:ASPCADRAFT_135643"/>
<feature type="region of interest" description="Disordered" evidence="1">
    <location>
        <begin position="1"/>
        <end position="21"/>
    </location>
</feature>
<evidence type="ECO:0000313" key="3">
    <source>
        <dbReference type="Proteomes" id="UP000188318"/>
    </source>
</evidence>
<name>A0A1R3R5V6_ASPC5</name>
<reference evidence="3" key="1">
    <citation type="journal article" date="2017" name="Genome Biol.">
        <title>Comparative genomics reveals high biological diversity and specific adaptations in the industrially and medically important fungal genus Aspergillus.</title>
        <authorList>
            <person name="de Vries R.P."/>
            <person name="Riley R."/>
            <person name="Wiebenga A."/>
            <person name="Aguilar-Osorio G."/>
            <person name="Amillis S."/>
            <person name="Uchima C.A."/>
            <person name="Anderluh G."/>
            <person name="Asadollahi M."/>
            <person name="Askin M."/>
            <person name="Barry K."/>
            <person name="Battaglia E."/>
            <person name="Bayram O."/>
            <person name="Benocci T."/>
            <person name="Braus-Stromeyer S.A."/>
            <person name="Caldana C."/>
            <person name="Canovas D."/>
            <person name="Cerqueira G.C."/>
            <person name="Chen F."/>
            <person name="Chen W."/>
            <person name="Choi C."/>
            <person name="Clum A."/>
            <person name="Dos Santos R.A."/>
            <person name="Damasio A.R."/>
            <person name="Diallinas G."/>
            <person name="Emri T."/>
            <person name="Fekete E."/>
            <person name="Flipphi M."/>
            <person name="Freyberg S."/>
            <person name="Gallo A."/>
            <person name="Gournas C."/>
            <person name="Habgood R."/>
            <person name="Hainaut M."/>
            <person name="Harispe M.L."/>
            <person name="Henrissat B."/>
            <person name="Hilden K.S."/>
            <person name="Hope R."/>
            <person name="Hossain A."/>
            <person name="Karabika E."/>
            <person name="Karaffa L."/>
            <person name="Karanyi Z."/>
            <person name="Krasevec N."/>
            <person name="Kuo A."/>
            <person name="Kusch H."/>
            <person name="LaButti K."/>
            <person name="Lagendijk E.L."/>
            <person name="Lapidus A."/>
            <person name="Levasseur A."/>
            <person name="Lindquist E."/>
            <person name="Lipzen A."/>
            <person name="Logrieco A.F."/>
            <person name="MacCabe A."/>
            <person name="Maekelae M.R."/>
            <person name="Malavazi I."/>
            <person name="Melin P."/>
            <person name="Meyer V."/>
            <person name="Mielnichuk N."/>
            <person name="Miskei M."/>
            <person name="Molnar A.P."/>
            <person name="Mule G."/>
            <person name="Ngan C.Y."/>
            <person name="Orejas M."/>
            <person name="Orosz E."/>
            <person name="Ouedraogo J.P."/>
            <person name="Overkamp K.M."/>
            <person name="Park H.-S."/>
            <person name="Perrone G."/>
            <person name="Piumi F."/>
            <person name="Punt P.J."/>
            <person name="Ram A.F."/>
            <person name="Ramon A."/>
            <person name="Rauscher S."/>
            <person name="Record E."/>
            <person name="Riano-Pachon D.M."/>
            <person name="Robert V."/>
            <person name="Roehrig J."/>
            <person name="Ruller R."/>
            <person name="Salamov A."/>
            <person name="Salih N.S."/>
            <person name="Samson R.A."/>
            <person name="Sandor E."/>
            <person name="Sanguinetti M."/>
            <person name="Schuetze T."/>
            <person name="Sepcic K."/>
            <person name="Shelest E."/>
            <person name="Sherlock G."/>
            <person name="Sophianopoulou V."/>
            <person name="Squina F.M."/>
            <person name="Sun H."/>
            <person name="Susca A."/>
            <person name="Todd R.B."/>
            <person name="Tsang A."/>
            <person name="Unkles S.E."/>
            <person name="van de Wiele N."/>
            <person name="van Rossen-Uffink D."/>
            <person name="Oliveira J.V."/>
            <person name="Vesth T.C."/>
            <person name="Visser J."/>
            <person name="Yu J.-H."/>
            <person name="Zhou M."/>
            <person name="Andersen M.R."/>
            <person name="Archer D.B."/>
            <person name="Baker S.E."/>
            <person name="Benoit I."/>
            <person name="Brakhage A.A."/>
            <person name="Braus G.H."/>
            <person name="Fischer R."/>
            <person name="Frisvad J.C."/>
            <person name="Goldman G.H."/>
            <person name="Houbraken J."/>
            <person name="Oakley B."/>
            <person name="Pocsi I."/>
            <person name="Scazzocchio C."/>
            <person name="Seiboth B."/>
            <person name="vanKuyk P.A."/>
            <person name="Wortman J."/>
            <person name="Dyer P.S."/>
            <person name="Grigoriev I.V."/>
        </authorList>
    </citation>
    <scope>NUCLEOTIDE SEQUENCE [LARGE SCALE GENOMIC DNA]</scope>
    <source>
        <strain evidence="3">ITEM 5010</strain>
    </source>
</reference>
<dbReference type="EMBL" id="KV907680">
    <property type="protein sequence ID" value="OOF89859.1"/>
    <property type="molecule type" value="Genomic_DNA"/>
</dbReference>
<gene>
    <name evidence="2" type="ORF">ASPCADRAFT_135643</name>
</gene>
<organism evidence="2 3">
    <name type="scientific">Aspergillus carbonarius (strain ITEM 5010)</name>
    <dbReference type="NCBI Taxonomy" id="602072"/>
    <lineage>
        <taxon>Eukaryota</taxon>
        <taxon>Fungi</taxon>
        <taxon>Dikarya</taxon>
        <taxon>Ascomycota</taxon>
        <taxon>Pezizomycotina</taxon>
        <taxon>Eurotiomycetes</taxon>
        <taxon>Eurotiomycetidae</taxon>
        <taxon>Eurotiales</taxon>
        <taxon>Aspergillaceae</taxon>
        <taxon>Aspergillus</taxon>
        <taxon>Aspergillus subgen. Circumdati</taxon>
    </lineage>
</organism>